<dbReference type="AlphaFoldDB" id="A0A316YFK9"/>
<comment type="similarity">
    <text evidence="1">Belongs to the CWC16 family.</text>
</comment>
<feature type="compositionally biased region" description="Polar residues" evidence="2">
    <location>
        <begin position="19"/>
        <end position="28"/>
    </location>
</feature>
<dbReference type="FunCoup" id="A0A316YFK9">
    <property type="interactions" value="314"/>
</dbReference>
<proteinExistence type="inferred from homology"/>
<dbReference type="InParanoid" id="A0A316YFK9"/>
<keyword evidence="4" id="KW-1185">Reference proteome</keyword>
<dbReference type="Pfam" id="PF04502">
    <property type="entry name" value="Saf4_Yju2"/>
    <property type="match status" value="1"/>
</dbReference>
<reference evidence="3 4" key="1">
    <citation type="journal article" date="2018" name="Mol. Biol. Evol.">
        <title>Broad Genomic Sampling Reveals a Smut Pathogenic Ancestry of the Fungal Clade Ustilaginomycotina.</title>
        <authorList>
            <person name="Kijpornyongpan T."/>
            <person name="Mondo S.J."/>
            <person name="Barry K."/>
            <person name="Sandor L."/>
            <person name="Lee J."/>
            <person name="Lipzen A."/>
            <person name="Pangilinan J."/>
            <person name="LaButti K."/>
            <person name="Hainaut M."/>
            <person name="Henrissat B."/>
            <person name="Grigoriev I.V."/>
            <person name="Spatafora J.W."/>
            <person name="Aime M.C."/>
        </authorList>
    </citation>
    <scope>NUCLEOTIDE SEQUENCE [LARGE SCALE GENOMIC DNA]</scope>
    <source>
        <strain evidence="3 4">MCA 4198</strain>
    </source>
</reference>
<dbReference type="Proteomes" id="UP000245768">
    <property type="component" value="Unassembled WGS sequence"/>
</dbReference>
<sequence>MQGFNMGRYRPPDADPRAQSFNSLTGTNPYGKRGRKLDAGILVVRFELPFNIWCGHCQTHIGQGVRFNAEKTKVGNYYSTPIFRFRCKTTCCQHHFEIETDPKHARYVVVSGAKAQAQPGDEGSSGGGGEDGLLVLDDGTGDRGAGSSLSSKQKTAEEADPFAKLEQETTERRLVAARAARLEALEEKSRRAWADPYERNRRLRDGFR</sequence>
<dbReference type="GO" id="GO:0005684">
    <property type="term" value="C:U2-type spliceosomal complex"/>
    <property type="evidence" value="ECO:0007669"/>
    <property type="project" value="TreeGrafter"/>
</dbReference>
<dbReference type="STRING" id="215250.A0A316YFK9"/>
<protein>
    <submittedName>
        <fullName evidence="3">DUF572-domain-containing protein</fullName>
    </submittedName>
</protein>
<organism evidence="3 4">
    <name type="scientific">Acaromyces ingoldii</name>
    <dbReference type="NCBI Taxonomy" id="215250"/>
    <lineage>
        <taxon>Eukaryota</taxon>
        <taxon>Fungi</taxon>
        <taxon>Dikarya</taxon>
        <taxon>Basidiomycota</taxon>
        <taxon>Ustilaginomycotina</taxon>
        <taxon>Exobasidiomycetes</taxon>
        <taxon>Exobasidiales</taxon>
        <taxon>Cryptobasidiaceae</taxon>
        <taxon>Acaromyces</taxon>
    </lineage>
</organism>
<dbReference type="GeneID" id="37041277"/>
<dbReference type="EMBL" id="KZ819639">
    <property type="protein sequence ID" value="PWN87911.1"/>
    <property type="molecule type" value="Genomic_DNA"/>
</dbReference>
<dbReference type="PANTHER" id="PTHR12111:SF2">
    <property type="entry name" value="SPLICING FACTOR YJU2B-RELATED"/>
    <property type="match status" value="1"/>
</dbReference>
<dbReference type="InterPro" id="IPR007590">
    <property type="entry name" value="Saf4/Yju2"/>
</dbReference>
<dbReference type="PANTHER" id="PTHR12111">
    <property type="entry name" value="SPLICING FACTOR YJU2"/>
    <property type="match status" value="1"/>
</dbReference>
<dbReference type="GO" id="GO:0000398">
    <property type="term" value="P:mRNA splicing, via spliceosome"/>
    <property type="evidence" value="ECO:0007669"/>
    <property type="project" value="InterPro"/>
</dbReference>
<feature type="compositionally biased region" description="Basic and acidic residues" evidence="2">
    <location>
        <begin position="154"/>
        <end position="169"/>
    </location>
</feature>
<dbReference type="RefSeq" id="XP_025375109.1">
    <property type="nucleotide sequence ID" value="XM_025519361.1"/>
</dbReference>
<evidence type="ECO:0000313" key="4">
    <source>
        <dbReference type="Proteomes" id="UP000245768"/>
    </source>
</evidence>
<feature type="non-terminal residue" evidence="3">
    <location>
        <position position="208"/>
    </location>
</feature>
<evidence type="ECO:0000256" key="1">
    <source>
        <dbReference type="ARBA" id="ARBA00005595"/>
    </source>
</evidence>
<dbReference type="OrthoDB" id="360327at2759"/>
<evidence type="ECO:0000313" key="3">
    <source>
        <dbReference type="EMBL" id="PWN87911.1"/>
    </source>
</evidence>
<feature type="region of interest" description="Disordered" evidence="2">
    <location>
        <begin position="1"/>
        <end position="29"/>
    </location>
</feature>
<dbReference type="GO" id="GO:0071014">
    <property type="term" value="C:post-mRNA release spliceosomal complex"/>
    <property type="evidence" value="ECO:0007669"/>
    <property type="project" value="TreeGrafter"/>
</dbReference>
<accession>A0A316YFK9</accession>
<feature type="region of interest" description="Disordered" evidence="2">
    <location>
        <begin position="114"/>
        <end position="169"/>
    </location>
</feature>
<name>A0A316YFK9_9BASI</name>
<gene>
    <name evidence="3" type="ORF">FA10DRAFT_244931</name>
</gene>
<evidence type="ECO:0000256" key="2">
    <source>
        <dbReference type="SAM" id="MobiDB-lite"/>
    </source>
</evidence>